<organism evidence="3 4">
    <name type="scientific">Mucor circinelloides f. circinelloides (strain 1006PhL)</name>
    <name type="common">Mucormycosis agent</name>
    <name type="synonym">Calyptromyces circinelloides</name>
    <dbReference type="NCBI Taxonomy" id="1220926"/>
    <lineage>
        <taxon>Eukaryota</taxon>
        <taxon>Fungi</taxon>
        <taxon>Fungi incertae sedis</taxon>
        <taxon>Mucoromycota</taxon>
        <taxon>Mucoromycotina</taxon>
        <taxon>Mucoromycetes</taxon>
        <taxon>Mucorales</taxon>
        <taxon>Mucorineae</taxon>
        <taxon>Mucoraceae</taxon>
        <taxon>Mucor</taxon>
    </lineage>
</organism>
<name>S2K6J4_MUCC1</name>
<evidence type="ECO:0000313" key="3">
    <source>
        <dbReference type="EMBL" id="EPB91023.1"/>
    </source>
</evidence>
<dbReference type="Proteomes" id="UP000014254">
    <property type="component" value="Unassembled WGS sequence"/>
</dbReference>
<feature type="region of interest" description="Disordered" evidence="1">
    <location>
        <begin position="69"/>
        <end position="90"/>
    </location>
</feature>
<proteinExistence type="predicted"/>
<reference evidence="4" key="1">
    <citation type="submission" date="2013-05" db="EMBL/GenBank/DDBJ databases">
        <title>The Genome sequence of Mucor circinelloides f. circinelloides 1006PhL.</title>
        <authorList>
            <consortium name="The Broad Institute Genomics Platform"/>
            <person name="Cuomo C."/>
            <person name="Earl A."/>
            <person name="Findley K."/>
            <person name="Lee S.C."/>
            <person name="Walker B."/>
            <person name="Young S."/>
            <person name="Zeng Q."/>
            <person name="Gargeya S."/>
            <person name="Fitzgerald M."/>
            <person name="Haas B."/>
            <person name="Abouelleil A."/>
            <person name="Allen A.W."/>
            <person name="Alvarado L."/>
            <person name="Arachchi H.M."/>
            <person name="Berlin A.M."/>
            <person name="Chapman S.B."/>
            <person name="Gainer-Dewar J."/>
            <person name="Goldberg J."/>
            <person name="Griggs A."/>
            <person name="Gujja S."/>
            <person name="Hansen M."/>
            <person name="Howarth C."/>
            <person name="Imamovic A."/>
            <person name="Ireland A."/>
            <person name="Larimer J."/>
            <person name="McCowan C."/>
            <person name="Murphy C."/>
            <person name="Pearson M."/>
            <person name="Poon T.W."/>
            <person name="Priest M."/>
            <person name="Roberts A."/>
            <person name="Saif S."/>
            <person name="Shea T."/>
            <person name="Sisk P."/>
            <person name="Sykes S."/>
            <person name="Wortman J."/>
            <person name="Nusbaum C."/>
            <person name="Birren B."/>
        </authorList>
    </citation>
    <scope>NUCLEOTIDE SEQUENCE [LARGE SCALE GENOMIC DNA]</scope>
    <source>
        <strain evidence="4">1006PhL</strain>
    </source>
</reference>
<dbReference type="OrthoDB" id="2260848at2759"/>
<evidence type="ECO:0000256" key="1">
    <source>
        <dbReference type="SAM" id="MobiDB-lite"/>
    </source>
</evidence>
<dbReference type="InParanoid" id="S2K6J4"/>
<evidence type="ECO:0000313" key="4">
    <source>
        <dbReference type="Proteomes" id="UP000014254"/>
    </source>
</evidence>
<dbReference type="VEuPathDB" id="FungiDB:HMPREF1544_02092"/>
<accession>S2K6J4</accession>
<keyword evidence="4" id="KW-1185">Reference proteome</keyword>
<protein>
    <submittedName>
        <fullName evidence="3">Uncharacterized protein</fullName>
    </submittedName>
</protein>
<sequence>MVLMPLFSAVESSTKAASIDPDIRTRNYAPLYANFYEVATPNSPKKYDMPPPITTLDPDAVVKQIVQSQSSQPGKKYRFNPFKKSTTTSKTVPHPVSCTTLKNSAISSSTTITTDSKNVPASPLGNSLLASVIQAPFSAVQILGKPFISVYHLFKLDIISSKKLLKEAPAPNQPPIVTEICQVLASSGIHYQDCSPTSPENEEQFKETASAWTVEDKNGIKWKQITEGKDQGCIFYLKADPTPLKMSAHPYKDGTADVRYYTKHTVGKYCPKDANDEGARLFYESLLEHHKPSGFDTFANTKVLFNLTFKNAAELMFLMDAFVLASKRMFSVENYRYWSFRVLLSLYLACFLGYSYYTRE</sequence>
<keyword evidence="2" id="KW-1133">Transmembrane helix</keyword>
<feature type="transmembrane region" description="Helical" evidence="2">
    <location>
        <begin position="337"/>
        <end position="357"/>
    </location>
</feature>
<keyword evidence="2" id="KW-0472">Membrane</keyword>
<dbReference type="AlphaFoldDB" id="S2K6J4"/>
<gene>
    <name evidence="3" type="ORF">HMPREF1544_02092</name>
</gene>
<dbReference type="EMBL" id="KE123913">
    <property type="protein sequence ID" value="EPB91023.1"/>
    <property type="molecule type" value="Genomic_DNA"/>
</dbReference>
<keyword evidence="2" id="KW-0812">Transmembrane</keyword>
<evidence type="ECO:0000256" key="2">
    <source>
        <dbReference type="SAM" id="Phobius"/>
    </source>
</evidence>